<dbReference type="GO" id="GO:0004842">
    <property type="term" value="F:ubiquitin-protein transferase activity"/>
    <property type="evidence" value="ECO:0007669"/>
    <property type="project" value="InterPro"/>
</dbReference>
<dbReference type="PRINTS" id="PR00633">
    <property type="entry name" value="RCCNDNSATION"/>
</dbReference>
<feature type="region of interest" description="Disordered" evidence="14">
    <location>
        <begin position="577"/>
        <end position="605"/>
    </location>
</feature>
<feature type="repeat" description="RCC1" evidence="13">
    <location>
        <begin position="694"/>
        <end position="747"/>
    </location>
</feature>
<keyword evidence="8" id="KW-0227">DNA damage</keyword>
<feature type="transmembrane region" description="Helical" evidence="15">
    <location>
        <begin position="1470"/>
        <end position="1494"/>
    </location>
</feature>
<dbReference type="SUPFAM" id="SSF100879">
    <property type="entry name" value="Lesion bypass DNA polymerase (Y-family), little finger domain"/>
    <property type="match status" value="1"/>
</dbReference>
<dbReference type="Gene3D" id="1.10.150.20">
    <property type="entry name" value="5' to 3' exonuclease, C-terminal subdomain"/>
    <property type="match status" value="1"/>
</dbReference>
<protein>
    <recommendedName>
        <fullName evidence="20">HECT domain-containing protein</fullName>
    </recommendedName>
</protein>
<evidence type="ECO:0000256" key="5">
    <source>
        <dbReference type="ARBA" id="ARBA00022695"/>
    </source>
</evidence>
<feature type="active site" description="Glycyl thioester intermediate" evidence="12">
    <location>
        <position position="1698"/>
    </location>
</feature>
<dbReference type="Pfam" id="PF13660">
    <property type="entry name" value="DUF4147"/>
    <property type="match status" value="2"/>
</dbReference>
<comment type="subcellular location">
    <subcellularLocation>
        <location evidence="1">Cytoplasm</location>
    </subcellularLocation>
</comment>
<dbReference type="Gene3D" id="3.40.50.10180">
    <property type="entry name" value="Glycerate kinase, MOFRL-like N-terminal domain"/>
    <property type="match status" value="2"/>
</dbReference>
<feature type="repeat" description="RCC1" evidence="13">
    <location>
        <begin position="748"/>
        <end position="797"/>
    </location>
</feature>
<gene>
    <name evidence="18" type="ORF">M513_06796</name>
</gene>
<dbReference type="FunFam" id="3.30.1490.100:FF:000007">
    <property type="entry name" value="DNA polymerase eta"/>
    <property type="match status" value="1"/>
</dbReference>
<evidence type="ECO:0000256" key="3">
    <source>
        <dbReference type="ARBA" id="ARBA00022490"/>
    </source>
</evidence>
<dbReference type="InterPro" id="IPR037035">
    <property type="entry name" value="GK-like_C_sf"/>
</dbReference>
<accession>A0A085M5B9</accession>
<evidence type="ECO:0000256" key="13">
    <source>
        <dbReference type="PROSITE-ProRule" id="PRU00235"/>
    </source>
</evidence>
<evidence type="ECO:0000259" key="17">
    <source>
        <dbReference type="PROSITE" id="PS50237"/>
    </source>
</evidence>
<dbReference type="PROSITE" id="PS50173">
    <property type="entry name" value="UMUC"/>
    <property type="match status" value="1"/>
</dbReference>
<keyword evidence="3" id="KW-0963">Cytoplasm</keyword>
<dbReference type="Pfam" id="PF11799">
    <property type="entry name" value="IMS_C"/>
    <property type="match status" value="1"/>
</dbReference>
<feature type="repeat" description="RCC1" evidence="13">
    <location>
        <begin position="1007"/>
        <end position="1056"/>
    </location>
</feature>
<feature type="repeat" description="RCC1" evidence="13">
    <location>
        <begin position="798"/>
        <end position="851"/>
    </location>
</feature>
<feature type="repeat" description="RCC1" evidence="13">
    <location>
        <begin position="956"/>
        <end position="1007"/>
    </location>
</feature>
<name>A0A085M5B9_9BILA</name>
<keyword evidence="5" id="KW-0548">Nucleotidyltransferase</keyword>
<dbReference type="InterPro" id="IPR051709">
    <property type="entry name" value="Ub-ligase/GTPase-reg"/>
</dbReference>
<evidence type="ECO:0000256" key="10">
    <source>
        <dbReference type="ARBA" id="ARBA00022842"/>
    </source>
</evidence>
<dbReference type="SUPFAM" id="SSF56204">
    <property type="entry name" value="Hect, E3 ligase catalytic domain"/>
    <property type="match status" value="1"/>
</dbReference>
<evidence type="ECO:0000256" key="15">
    <source>
        <dbReference type="SAM" id="Phobius"/>
    </source>
</evidence>
<dbReference type="Gene3D" id="3.90.1750.10">
    <property type="entry name" value="Hect, E3 ligase catalytic domains"/>
    <property type="match status" value="1"/>
</dbReference>
<keyword evidence="15" id="KW-1133">Transmembrane helix</keyword>
<feature type="domain" description="HECT" evidence="17">
    <location>
        <begin position="1385"/>
        <end position="1735"/>
    </location>
</feature>
<keyword evidence="7" id="KW-0677">Repeat</keyword>
<keyword evidence="11" id="KW-0234">DNA repair</keyword>
<dbReference type="PROSITE" id="PS50237">
    <property type="entry name" value="HECT"/>
    <property type="match status" value="1"/>
</dbReference>
<keyword evidence="6" id="KW-0479">Metal-binding</keyword>
<dbReference type="InterPro" id="IPR001126">
    <property type="entry name" value="UmuC"/>
</dbReference>
<dbReference type="PANTHER" id="PTHR45622:SF76">
    <property type="entry name" value="HECT AND RLD DOMAIN CONTAINING E3 UBIQUITIN LIGASE 4, ISOFORM C"/>
    <property type="match status" value="1"/>
</dbReference>
<dbReference type="Gene3D" id="3.40.1480.10">
    <property type="entry name" value="MOFRL domain"/>
    <property type="match status" value="1"/>
</dbReference>
<dbReference type="GO" id="GO:0006281">
    <property type="term" value="P:DNA repair"/>
    <property type="evidence" value="ECO:0007669"/>
    <property type="project" value="UniProtKB-KW"/>
</dbReference>
<keyword evidence="4" id="KW-0808">Transferase</keyword>
<dbReference type="FunFam" id="3.30.2160.10:FF:000004">
    <property type="entry name" value="probable E3 ubiquitin-protein ligase HERC4 isoform X1"/>
    <property type="match status" value="1"/>
</dbReference>
<evidence type="ECO:0008006" key="20">
    <source>
        <dbReference type="Google" id="ProtNLM"/>
    </source>
</evidence>
<dbReference type="GO" id="GO:0046872">
    <property type="term" value="F:metal ion binding"/>
    <property type="evidence" value="ECO:0007669"/>
    <property type="project" value="UniProtKB-KW"/>
</dbReference>
<evidence type="ECO:0000259" key="16">
    <source>
        <dbReference type="PROSITE" id="PS50173"/>
    </source>
</evidence>
<dbReference type="InterPro" id="IPR035983">
    <property type="entry name" value="Hect_E3_ubiquitin_ligase"/>
</dbReference>
<dbReference type="Gene3D" id="3.30.1490.100">
    <property type="entry name" value="DNA polymerase, Y-family, little finger domain"/>
    <property type="match status" value="1"/>
</dbReference>
<dbReference type="InterPro" id="IPR009091">
    <property type="entry name" value="RCC1/BLIP-II"/>
</dbReference>
<dbReference type="InterPro" id="IPR000569">
    <property type="entry name" value="HECT_dom"/>
</dbReference>
<dbReference type="InterPro" id="IPR000408">
    <property type="entry name" value="Reg_chr_condens"/>
</dbReference>
<dbReference type="EMBL" id="KL363228">
    <property type="protein sequence ID" value="KFD52415.1"/>
    <property type="molecule type" value="Genomic_DNA"/>
</dbReference>
<dbReference type="Pfam" id="PF00632">
    <property type="entry name" value="HECT"/>
    <property type="match status" value="1"/>
</dbReference>
<dbReference type="Gene3D" id="2.130.10.30">
    <property type="entry name" value="Regulator of chromosome condensation 1/beta-lactamase-inhibitor protein II"/>
    <property type="match status" value="2"/>
</dbReference>
<feature type="transmembrane region" description="Helical" evidence="15">
    <location>
        <begin position="1194"/>
        <end position="1213"/>
    </location>
</feature>
<dbReference type="CDD" id="cd00078">
    <property type="entry name" value="HECTc"/>
    <property type="match status" value="1"/>
</dbReference>
<evidence type="ECO:0000256" key="14">
    <source>
        <dbReference type="SAM" id="MobiDB-lite"/>
    </source>
</evidence>
<evidence type="ECO:0000256" key="9">
    <source>
        <dbReference type="ARBA" id="ARBA00022786"/>
    </source>
</evidence>
<evidence type="ECO:0000256" key="4">
    <source>
        <dbReference type="ARBA" id="ARBA00022679"/>
    </source>
</evidence>
<dbReference type="PANTHER" id="PTHR45622">
    <property type="entry name" value="UBIQUITIN-PROTEIN LIGASE E3A-RELATED"/>
    <property type="match status" value="1"/>
</dbReference>
<dbReference type="InterPro" id="IPR025286">
    <property type="entry name" value="MOFRL_assoc_dom"/>
</dbReference>
<dbReference type="Proteomes" id="UP000030764">
    <property type="component" value="Unassembled WGS sequence"/>
</dbReference>
<keyword evidence="15" id="KW-0812">Transmembrane</keyword>
<keyword evidence="19" id="KW-1185">Reference proteome</keyword>
<evidence type="ECO:0000313" key="18">
    <source>
        <dbReference type="EMBL" id="KFD52415.1"/>
    </source>
</evidence>
<dbReference type="InterPro" id="IPR007835">
    <property type="entry name" value="MOFRL"/>
</dbReference>
<keyword evidence="9 12" id="KW-0833">Ubl conjugation pathway</keyword>
<dbReference type="PROSITE" id="PS50012">
    <property type="entry name" value="RCC1_3"/>
    <property type="match status" value="7"/>
</dbReference>
<dbReference type="GO" id="GO:0016779">
    <property type="term" value="F:nucleotidyltransferase activity"/>
    <property type="evidence" value="ECO:0007669"/>
    <property type="project" value="UniProtKB-KW"/>
</dbReference>
<feature type="repeat" description="RCC1" evidence="13">
    <location>
        <begin position="904"/>
        <end position="955"/>
    </location>
</feature>
<dbReference type="Gene3D" id="3.30.2160.10">
    <property type="entry name" value="Hect, E3 ligase catalytic domain"/>
    <property type="match status" value="1"/>
</dbReference>
<feature type="domain" description="UmuC" evidence="16">
    <location>
        <begin position="60"/>
        <end position="309"/>
    </location>
</feature>
<dbReference type="Gene3D" id="3.30.2410.10">
    <property type="entry name" value="Hect, E3 ligase catalytic domain"/>
    <property type="match status" value="1"/>
</dbReference>
<reference evidence="18 19" key="1">
    <citation type="journal article" date="2014" name="Nat. Genet.">
        <title>Genome and transcriptome of the porcine whipworm Trichuris suis.</title>
        <authorList>
            <person name="Jex A.R."/>
            <person name="Nejsum P."/>
            <person name="Schwarz E.M."/>
            <person name="Hu L."/>
            <person name="Young N.D."/>
            <person name="Hall R.S."/>
            <person name="Korhonen P.K."/>
            <person name="Liao S."/>
            <person name="Thamsborg S."/>
            <person name="Xia J."/>
            <person name="Xu P."/>
            <person name="Wang S."/>
            <person name="Scheerlinck J.P."/>
            <person name="Hofmann A."/>
            <person name="Sternberg P.W."/>
            <person name="Wang J."/>
            <person name="Gasser R.B."/>
        </authorList>
    </citation>
    <scope>NUCLEOTIDE SEQUENCE [LARGE SCALE GENOMIC DNA]</scope>
    <source>
        <strain evidence="18">DCEP-RM93M</strain>
    </source>
</reference>
<dbReference type="InterPro" id="IPR043502">
    <property type="entry name" value="DNA/RNA_pol_sf"/>
</dbReference>
<dbReference type="SUPFAM" id="SSF50985">
    <property type="entry name" value="RCC1/BLIP-II"/>
    <property type="match status" value="1"/>
</dbReference>
<evidence type="ECO:0000256" key="7">
    <source>
        <dbReference type="ARBA" id="ARBA00022737"/>
    </source>
</evidence>
<dbReference type="SUPFAM" id="SSF82544">
    <property type="entry name" value="GckA/TtuD-like"/>
    <property type="match status" value="2"/>
</dbReference>
<dbReference type="InterPro" id="IPR058923">
    <property type="entry name" value="RCC1-like_dom"/>
</dbReference>
<dbReference type="SMART" id="SM00119">
    <property type="entry name" value="HECTc"/>
    <property type="match status" value="1"/>
</dbReference>
<dbReference type="InterPro" id="IPR043128">
    <property type="entry name" value="Rev_trsase/Diguanyl_cyclase"/>
</dbReference>
<evidence type="ECO:0000313" key="19">
    <source>
        <dbReference type="Proteomes" id="UP000030764"/>
    </source>
</evidence>
<feature type="non-terminal residue" evidence="18">
    <location>
        <position position="1"/>
    </location>
</feature>
<dbReference type="InterPro" id="IPR036775">
    <property type="entry name" value="DNA_pol_Y-fam_lit_finger_sf"/>
</dbReference>
<organism evidence="18 19">
    <name type="scientific">Trichuris suis</name>
    <name type="common">pig whipworm</name>
    <dbReference type="NCBI Taxonomy" id="68888"/>
    <lineage>
        <taxon>Eukaryota</taxon>
        <taxon>Metazoa</taxon>
        <taxon>Ecdysozoa</taxon>
        <taxon>Nematoda</taxon>
        <taxon>Enoplea</taxon>
        <taxon>Dorylaimia</taxon>
        <taxon>Trichinellida</taxon>
        <taxon>Trichuridae</taxon>
        <taxon>Trichuris</taxon>
    </lineage>
</organism>
<evidence type="ECO:0000256" key="2">
    <source>
        <dbReference type="ARBA" id="ARBA00005393"/>
    </source>
</evidence>
<evidence type="ECO:0000256" key="12">
    <source>
        <dbReference type="PROSITE-ProRule" id="PRU00104"/>
    </source>
</evidence>
<dbReference type="Pfam" id="PF25390">
    <property type="entry name" value="WD40_RLD"/>
    <property type="match status" value="1"/>
</dbReference>
<feature type="compositionally biased region" description="Polar residues" evidence="14">
    <location>
        <begin position="585"/>
        <end position="605"/>
    </location>
</feature>
<dbReference type="Gene3D" id="3.40.1170.60">
    <property type="match status" value="1"/>
</dbReference>
<evidence type="ECO:0000256" key="8">
    <source>
        <dbReference type="ARBA" id="ARBA00022763"/>
    </source>
</evidence>
<dbReference type="Pfam" id="PF00817">
    <property type="entry name" value="IMS"/>
    <property type="match status" value="1"/>
</dbReference>
<proteinExistence type="inferred from homology"/>
<feature type="repeat" description="RCC1" evidence="13">
    <location>
        <begin position="852"/>
        <end position="903"/>
    </location>
</feature>
<dbReference type="Gene3D" id="3.30.70.270">
    <property type="match status" value="1"/>
</dbReference>
<evidence type="ECO:0000256" key="11">
    <source>
        <dbReference type="ARBA" id="ARBA00023204"/>
    </source>
</evidence>
<evidence type="ECO:0000256" key="1">
    <source>
        <dbReference type="ARBA" id="ARBA00004496"/>
    </source>
</evidence>
<keyword evidence="15" id="KW-0472">Membrane</keyword>
<dbReference type="InterPro" id="IPR038614">
    <property type="entry name" value="GK_N_sf"/>
</dbReference>
<dbReference type="InterPro" id="IPR017961">
    <property type="entry name" value="DNA_pol_Y-fam_little_finger"/>
</dbReference>
<comment type="similarity">
    <text evidence="2">Belongs to the glycerate kinase type-2 family.</text>
</comment>
<dbReference type="FunFam" id="3.30.2410.10:FF:000003">
    <property type="entry name" value="probable E3 ubiquitin-protein ligase HERC4 isoform X1"/>
    <property type="match status" value="1"/>
</dbReference>
<evidence type="ECO:0000256" key="6">
    <source>
        <dbReference type="ARBA" id="ARBA00022723"/>
    </source>
</evidence>
<dbReference type="SUPFAM" id="SSF56672">
    <property type="entry name" value="DNA/RNA polymerases"/>
    <property type="match status" value="1"/>
</dbReference>
<dbReference type="FunFam" id="3.40.1170.60:FF:000003">
    <property type="entry name" value="DNA polymerase eta"/>
    <property type="match status" value="1"/>
</dbReference>
<dbReference type="Pfam" id="PF05161">
    <property type="entry name" value="MOFRL"/>
    <property type="match status" value="1"/>
</dbReference>
<dbReference type="GO" id="GO:0005737">
    <property type="term" value="C:cytoplasm"/>
    <property type="evidence" value="ECO:0007669"/>
    <property type="project" value="UniProtKB-SubCell"/>
</dbReference>
<dbReference type="GO" id="GO:0003684">
    <property type="term" value="F:damaged DNA binding"/>
    <property type="evidence" value="ECO:0007669"/>
    <property type="project" value="InterPro"/>
</dbReference>
<sequence>GIRSVYCSPPRIRIIEGSDYGGTDIGGLTVQHLDLELCRNGWRAFLQLNVDCMDEDGRVVVLVDMDCFYVQVEQRERPELWGKPTAVVQYNQWRKGGIIAVGYEARAFHVKRGMRGDDALACCPELQLVQVPVQRGKADLTKYRQASAEVFDVLSSFNIVVERASIDEAYLDLTELVTTELTALRANGQLFNEDDLRDTYLAISDNPHWTDVGQLVQWANEQLNADAQDTKENAESALRILQGCVLANRFRSKIFEITQFCASAGIASNKMLAKLACGLNKPNKQTLVLPCMIRPLFCKTRLRDVRMLGGKLGNLLANSFQVETMLQLRENVSRDQLVELVGQKTEAWLNLILDGIDREPIVPRRLAKSIGCSKNFPGKIALRTAKEVKHWLKLLSEELEERLTRDQHDNYRTAKSLAVGVRTEDDGIPTVSCSRHTLLRAYAAEVIAHDALALIDELNTASDAEKKLWKPSVTMLALWASRFEDTADLNTKIITDFFKPASTEKQSVLVKSTLADANGPTTSTVAEEREVNAEKYASDLKAMLGSLNLFKNFCSEKLPIENEHSNAIDKCEEAVTPAKALSDGEATSDSLTLGSEKSADEQSSIEGAAEAWPSRYLPQSLDDIPIDVWTSLPPDVRWELKWEMKSMSKTVKEAGSDSSANSLVEKKMGKSCEFCQFQLLEHSSACCCVVMSAEEVLAFGNCQDGQLGLGGIEENMRTATALPLTEELRCCREIICGRKHTVFLLDNGTLLACGNNDFCQLGYEGPRKKPRPVDSFAGSPVAQVACGDAHTVALTDDGHVHSWGSNESGQLGAVVSDSAKANCSVFFCEVNLCKIVQVACGSQHCLALEANGIVHAWGSNDFGQLGLGHVKPAPSPQPIAHLYGIPFSQIIAGSWHSFANSSSGCVYGWGKNSCGQLGVGDTFARHHPVLLKSLRSQRIVRLVCGEDFTSALSIDGQLFTFGSGTYGQLGHGNKNNEVLPKQVVELMGTKVLDVACGRCHMLALTKDKVYAFGLNISGQLGIPDVKDCCLVPQAVPCRVSSRVFAGGEFSFLLCLSKQSSTGADLLNQRCIVTFDLKKLKNLAENNPSEFTEYVRMVMSNLNCLNGSFLKDGADRFCVSPNNVGIDLDDAMECFTFLSEQCANTAELEKTVVKSLELSIIPSLCASPPGIEALRVYVILPWCHAFLFPDNYRNIVVPFACCFVALGANAWKIIRTWWQKLPVRHLNRVLKVFKQVVVHFVNLQASNANVPTVESSFRQSAIKYSLEVLSQLHQVNKKTRTIPFSNFYIDELETKVDIRTDYVGWLSRKTNNDFSFCFYPFVFNAVVKALLLQIDMAIQMQLRVNETQMSFFHSLFTTGPITPYLVLTVSRQNIVEDTIGQLFSIDPNDLKKPIKVLPNAYTAKMERLFILFSVQFIGEEADDVGGVKKEFFLLLFQELLNPKFGMFIEYSESRRIWFSNVTFEDPKTFQFIGILCGLAIYNGVIVALPFPLALYRKLLKEPVTVEDLKELSPTEGRSLEQLLDYEGNDFESVFSLAFQITVSVFGESKTIELKPNGADIPVTKENRQEFVDLYVDYKLNKSISPLFDAFSNGFFRVLTSHLVKFFQPEELMELVIGNEHYDWYEFEKCTEYRGEYWRDHPTIKIFWQVFHSLTNEQKKKFLLFLTGSDRIPFLGMSQIKMIIQPTGGGSDYYPVAHTCFNLLDLPKFTSKASVMAKLESVFDRHVVELLKIFQSACDSVNPESLVQSSLSAHCNRLSVCGCREYELKHNVYIVAFGKAALSMCRGATIALGSHIVRGIASVPVGAVARSNNAKQSLPNRIAVHEGAYNNLPDQAAFETSRLVVDMVQALSAEDILLVLISGMVTWSLENGSEQSVGVVMFLNFKIDEAHLCLAHNVKYLNFRDPFLFYSGGGSALLPFPVTGVSLLDKQRIVDALSKRSASIFEINVVRHHLSILKGGGLLTVAPLPQIVALIISDVMSNELQYVASGPTVPCTSTPADAVGILKRYLSEKDVPENVWSLLASPTLPKKLPANPSRVYNVLIGDNTMALRAACEEAVRIGFDSFILGRTLSGEASTVGKQFSTLLHDLLSKEVGNVSLLRQTYPSLLNDCSNETLRDVLVGFEEALKAKRPTCLLWGGETTVNVHGKGRGGRNQELVLSFIQETLREGELLTKWTNGDNGYFMFSSLATDGQDGPTDAAGALFHSSQLSKVSFDEVNTYLANNDSYHYFKSHFNASCLVKVGLTETNVMDLVLLTLYPL</sequence>
<keyword evidence="10" id="KW-0460">Magnesium</keyword>